<sequence length="608" mass="70238">MFGRICNIRCLCGKSFSTSTFDHLSCVSRFEKYNSRSINSNNKITFSKNYLGCPLRKQHFDATEADYLNVPSAYDRYVFPEPPELISEEEHNIIAETVADCITNVSRGRLFAVVYVAGKQYKVTDYDLIRTDGFMSANVGDKIRLEKVLLVGGEDFTLVGRPLLKRSLVKIEATVIEKTPGVDKVIQYFRRKKSFEKKYIYTPSHTVLRINCVELWLYYSDHHMANFVSKLISSFLVILYVLIIATSVVPYTIILWSWIVVSAFLPITWFHKVEDRLWGWYQRMIVFFFEHCTGVEVFIKGNIPQTVENALVISNHQSLLDWIVADFIALRQGMVGNMRYVFKNSLKYYPLYGFGFGIHGGVFVRRDGQYNDRNMSEILQKLIKRNASLYFLVYPEGTRFNSKRKDILEKSQSFAIKSGLTPLTQVLTPRVKAFDSALNSLNTYIHAIYDITVIYDTSGKDMRPQPPSALQFLAGQCKRVYIHFERIPVDDALHKINTIKETDRATASMKWLHGRFEIKENILRDFYNLDEVSNGATDGNNSANRNKQQRHKLGKRSKLPLSYTFPAAAAFVLVNAFSLYFLLGRWMYLFTCTIGMFFCVLYAHFFFK</sequence>
<dbReference type="NCBIfam" id="TIGR00061">
    <property type="entry name" value="L21"/>
    <property type="match status" value="1"/>
</dbReference>
<organism evidence="6 7">
    <name type="scientific">Clavelina lepadiformis</name>
    <name type="common">Light-bulb sea squirt</name>
    <name type="synonym">Ascidia lepadiformis</name>
    <dbReference type="NCBI Taxonomy" id="159417"/>
    <lineage>
        <taxon>Eukaryota</taxon>
        <taxon>Metazoa</taxon>
        <taxon>Chordata</taxon>
        <taxon>Tunicata</taxon>
        <taxon>Ascidiacea</taxon>
        <taxon>Aplousobranchia</taxon>
        <taxon>Clavelinidae</taxon>
        <taxon>Clavelina</taxon>
    </lineage>
</organism>
<dbReference type="PANTHER" id="PTHR10983">
    <property type="entry name" value="1-ACYLGLYCEROL-3-PHOSPHATE ACYLTRANSFERASE-RELATED"/>
    <property type="match status" value="1"/>
</dbReference>
<keyword evidence="4" id="KW-0812">Transmembrane</keyword>
<dbReference type="InterPro" id="IPR002123">
    <property type="entry name" value="Plipid/glycerol_acylTrfase"/>
</dbReference>
<reference evidence="6 7" key="1">
    <citation type="submission" date="2024-02" db="EMBL/GenBank/DDBJ databases">
        <authorList>
            <person name="Daric V."/>
            <person name="Darras S."/>
        </authorList>
    </citation>
    <scope>NUCLEOTIDE SEQUENCE [LARGE SCALE GENOMIC DNA]</scope>
</reference>
<keyword evidence="3" id="KW-0687">Ribonucleoprotein</keyword>
<dbReference type="SMART" id="SM00563">
    <property type="entry name" value="PlsC"/>
    <property type="match status" value="1"/>
</dbReference>
<dbReference type="PANTHER" id="PTHR10983:SF73">
    <property type="entry name" value="1-ACYL-SN-GLYCEROL-3-PHOSPHATE ACYLTRANSFERASE EPSILON"/>
    <property type="match status" value="1"/>
</dbReference>
<evidence type="ECO:0000259" key="5">
    <source>
        <dbReference type="SMART" id="SM00563"/>
    </source>
</evidence>
<dbReference type="CDD" id="cd07990">
    <property type="entry name" value="LPLAT_LCLAT1-like"/>
    <property type="match status" value="1"/>
</dbReference>
<evidence type="ECO:0000256" key="2">
    <source>
        <dbReference type="ARBA" id="ARBA00022980"/>
    </source>
</evidence>
<dbReference type="Pfam" id="PF01553">
    <property type="entry name" value="Acyltransferase"/>
    <property type="match status" value="1"/>
</dbReference>
<dbReference type="SUPFAM" id="SSF69593">
    <property type="entry name" value="Glycerol-3-phosphate (1)-acyltransferase"/>
    <property type="match status" value="1"/>
</dbReference>
<dbReference type="InterPro" id="IPR036164">
    <property type="entry name" value="bL21-like_sf"/>
</dbReference>
<dbReference type="SUPFAM" id="SSF141091">
    <property type="entry name" value="L21p-like"/>
    <property type="match status" value="1"/>
</dbReference>
<comment type="similarity">
    <text evidence="1">Belongs to the bacterial ribosomal protein bL21 family.</text>
</comment>
<gene>
    <name evidence="6" type="ORF">CVLEPA_LOCUS14338</name>
</gene>
<proteinExistence type="inferred from homology"/>
<dbReference type="InterPro" id="IPR001787">
    <property type="entry name" value="Ribosomal_bL21"/>
</dbReference>
<dbReference type="EMBL" id="CAWYQH010000097">
    <property type="protein sequence ID" value="CAK8683246.1"/>
    <property type="molecule type" value="Genomic_DNA"/>
</dbReference>
<feature type="transmembrane region" description="Helical" evidence="4">
    <location>
        <begin position="227"/>
        <end position="245"/>
    </location>
</feature>
<comment type="caution">
    <text evidence="6">The sequence shown here is derived from an EMBL/GenBank/DDBJ whole genome shotgun (WGS) entry which is preliminary data.</text>
</comment>
<evidence type="ECO:0000313" key="6">
    <source>
        <dbReference type="EMBL" id="CAK8683246.1"/>
    </source>
</evidence>
<feature type="transmembrane region" description="Helical" evidence="4">
    <location>
        <begin position="559"/>
        <end position="580"/>
    </location>
</feature>
<protein>
    <recommendedName>
        <fullName evidence="5">Phospholipid/glycerol acyltransferase domain-containing protein</fullName>
    </recommendedName>
</protein>
<dbReference type="InterPro" id="IPR028909">
    <property type="entry name" value="bL21-like"/>
</dbReference>
<keyword evidence="4" id="KW-1133">Transmembrane helix</keyword>
<dbReference type="Proteomes" id="UP001642483">
    <property type="component" value="Unassembled WGS sequence"/>
</dbReference>
<feature type="domain" description="Phospholipid/glycerol acyltransferase" evidence="5">
    <location>
        <begin position="310"/>
        <end position="435"/>
    </location>
</feature>
<evidence type="ECO:0000256" key="1">
    <source>
        <dbReference type="ARBA" id="ARBA00008563"/>
    </source>
</evidence>
<feature type="transmembrane region" description="Helical" evidence="4">
    <location>
        <begin position="586"/>
        <end position="607"/>
    </location>
</feature>
<keyword evidence="7" id="KW-1185">Reference proteome</keyword>
<keyword evidence="2" id="KW-0689">Ribosomal protein</keyword>
<dbReference type="Pfam" id="PF00829">
    <property type="entry name" value="Ribosomal_L21p"/>
    <property type="match status" value="1"/>
</dbReference>
<evidence type="ECO:0000256" key="4">
    <source>
        <dbReference type="SAM" id="Phobius"/>
    </source>
</evidence>
<keyword evidence="4" id="KW-0472">Membrane</keyword>
<evidence type="ECO:0000313" key="7">
    <source>
        <dbReference type="Proteomes" id="UP001642483"/>
    </source>
</evidence>
<evidence type="ECO:0000256" key="3">
    <source>
        <dbReference type="ARBA" id="ARBA00023274"/>
    </source>
</evidence>
<name>A0ABP0FUD5_CLALP</name>
<accession>A0ABP0FUD5</accession>
<feature type="transmembrane region" description="Helical" evidence="4">
    <location>
        <begin position="251"/>
        <end position="270"/>
    </location>
</feature>